<evidence type="ECO:0000259" key="4">
    <source>
        <dbReference type="PROSITE" id="PS50048"/>
    </source>
</evidence>
<keyword evidence="6" id="KW-1185">Reference proteome</keyword>
<dbReference type="STRING" id="763406.A0A1E3NGI8"/>
<sequence length="763" mass="86054">MTTNPLKKGRYSKLGCAECKRRKIKCDESKPVCWHCQRLEKECVYLPPKWKNKDRSPRTQEGKVTKTTSTDGEYLDINPVKDINNVKARPSKSQRHPRIKTVVMKDNAFQNSADGSSQLDETSKNFLTLSPSLLNAASNNSVMNTIEMIMNPESYKDSTSIMGQSLNDLLTTQLSQTTGQLNNATGLTDPQGSFSFVSNNINTSPFSISSLLSNGESNSPTKTHKILKSSIPHSTLSEFSLPRTHMEYLRLFYEDYSKVIMPFCPLDVQENHSLFPGTGSSEGPSPVPSLSASPSNVTGGIATTVNNLGVGITASIVPITATTVVAPALTTASSIPPIAASAPNNRQSGDTQVKEVSLINPARDIILYYAQKESYVLAAVLACGALTAYRHSKSLTDEEQYCSYLSTCMSLLGQSLNDEATPDKRQKGKMEGMIITTLLLTSYNASSNVVKWRPHLETAGRLLMHSAYYQNNDNTDTIEFGKVERETLAFCRSWFFSIEIIAGMSSNWGGTMNDRDWKVMELWIEEDSDFLRGMRINWKNPSIDNEGVDDFNLMLGYSDKLAIVLGRLCCVLRRARLGEKLKLSEISWFLTQLECKEIKEYYLLSHTGYLNKDFRHEPSLGIPAEAVEKFDDIDLNGDIVYVSWWDICYQAHRMSGIIHTLTKLFMLDRNHFLVMNAIEQTVNLLKFLRTKKKIKSYALMMFQFCVFLVGKWTTEIEHRSLVSKYFRDLHDFGTIAARYSMKKLERLWRNEDGDQEEEDIINY</sequence>
<dbReference type="Gene3D" id="4.10.240.10">
    <property type="entry name" value="Zn(2)-C6 fungal-type DNA-binding domain"/>
    <property type="match status" value="1"/>
</dbReference>
<protein>
    <recommendedName>
        <fullName evidence="4">Zn(2)-C6 fungal-type domain-containing protein</fullName>
    </recommendedName>
</protein>
<evidence type="ECO:0000256" key="2">
    <source>
        <dbReference type="ARBA" id="ARBA00023242"/>
    </source>
</evidence>
<dbReference type="InterPro" id="IPR036864">
    <property type="entry name" value="Zn2-C6_fun-type_DNA-bd_sf"/>
</dbReference>
<proteinExistence type="predicted"/>
<dbReference type="GO" id="GO:0000976">
    <property type="term" value="F:transcription cis-regulatory region binding"/>
    <property type="evidence" value="ECO:0007669"/>
    <property type="project" value="TreeGrafter"/>
</dbReference>
<dbReference type="GO" id="GO:0008270">
    <property type="term" value="F:zinc ion binding"/>
    <property type="evidence" value="ECO:0007669"/>
    <property type="project" value="InterPro"/>
</dbReference>
<dbReference type="OrthoDB" id="424974at2759"/>
<organism evidence="5 6">
    <name type="scientific">Pichia membranifaciens NRRL Y-2026</name>
    <dbReference type="NCBI Taxonomy" id="763406"/>
    <lineage>
        <taxon>Eukaryota</taxon>
        <taxon>Fungi</taxon>
        <taxon>Dikarya</taxon>
        <taxon>Ascomycota</taxon>
        <taxon>Saccharomycotina</taxon>
        <taxon>Pichiomycetes</taxon>
        <taxon>Pichiales</taxon>
        <taxon>Pichiaceae</taxon>
        <taxon>Pichia</taxon>
    </lineage>
</organism>
<dbReference type="PROSITE" id="PS00463">
    <property type="entry name" value="ZN2_CY6_FUNGAL_1"/>
    <property type="match status" value="1"/>
</dbReference>
<dbReference type="InterPro" id="IPR021858">
    <property type="entry name" value="Fun_TF"/>
</dbReference>
<feature type="region of interest" description="Disordered" evidence="3">
    <location>
        <begin position="49"/>
        <end position="71"/>
    </location>
</feature>
<dbReference type="EMBL" id="KV454005">
    <property type="protein sequence ID" value="ODQ45196.1"/>
    <property type="molecule type" value="Genomic_DNA"/>
</dbReference>
<evidence type="ECO:0000313" key="5">
    <source>
        <dbReference type="EMBL" id="ODQ45196.1"/>
    </source>
</evidence>
<dbReference type="GO" id="GO:0000981">
    <property type="term" value="F:DNA-binding transcription factor activity, RNA polymerase II-specific"/>
    <property type="evidence" value="ECO:0007669"/>
    <property type="project" value="InterPro"/>
</dbReference>
<evidence type="ECO:0000256" key="1">
    <source>
        <dbReference type="ARBA" id="ARBA00004123"/>
    </source>
</evidence>
<dbReference type="GO" id="GO:0045944">
    <property type="term" value="P:positive regulation of transcription by RNA polymerase II"/>
    <property type="evidence" value="ECO:0007669"/>
    <property type="project" value="TreeGrafter"/>
</dbReference>
<dbReference type="Pfam" id="PF00172">
    <property type="entry name" value="Zn_clus"/>
    <property type="match status" value="1"/>
</dbReference>
<reference evidence="5 6" key="1">
    <citation type="journal article" date="2016" name="Proc. Natl. Acad. Sci. U.S.A.">
        <title>Comparative genomics of biotechnologically important yeasts.</title>
        <authorList>
            <person name="Riley R."/>
            <person name="Haridas S."/>
            <person name="Wolfe K.H."/>
            <person name="Lopes M.R."/>
            <person name="Hittinger C.T."/>
            <person name="Goeker M."/>
            <person name="Salamov A.A."/>
            <person name="Wisecaver J.H."/>
            <person name="Long T.M."/>
            <person name="Calvey C.H."/>
            <person name="Aerts A.L."/>
            <person name="Barry K.W."/>
            <person name="Choi C."/>
            <person name="Clum A."/>
            <person name="Coughlan A.Y."/>
            <person name="Deshpande S."/>
            <person name="Douglass A.P."/>
            <person name="Hanson S.J."/>
            <person name="Klenk H.-P."/>
            <person name="LaButti K.M."/>
            <person name="Lapidus A."/>
            <person name="Lindquist E.A."/>
            <person name="Lipzen A.M."/>
            <person name="Meier-Kolthoff J.P."/>
            <person name="Ohm R.A."/>
            <person name="Otillar R.P."/>
            <person name="Pangilinan J.L."/>
            <person name="Peng Y."/>
            <person name="Rokas A."/>
            <person name="Rosa C.A."/>
            <person name="Scheuner C."/>
            <person name="Sibirny A.A."/>
            <person name="Slot J.C."/>
            <person name="Stielow J.B."/>
            <person name="Sun H."/>
            <person name="Kurtzman C.P."/>
            <person name="Blackwell M."/>
            <person name="Grigoriev I.V."/>
            <person name="Jeffries T.W."/>
        </authorList>
    </citation>
    <scope>NUCLEOTIDE SEQUENCE [LARGE SCALE GENOMIC DNA]</scope>
    <source>
        <strain evidence="5 6">NRRL Y-2026</strain>
    </source>
</reference>
<dbReference type="PANTHER" id="PTHR37534:SF49">
    <property type="entry name" value="LYSINE BIOSYNTHESIS REGULATORY PROTEIN LYS14"/>
    <property type="match status" value="1"/>
</dbReference>
<name>A0A1E3NGI8_9ASCO</name>
<dbReference type="Proteomes" id="UP000094455">
    <property type="component" value="Unassembled WGS sequence"/>
</dbReference>
<comment type="subcellular location">
    <subcellularLocation>
        <location evidence="1">Nucleus</location>
    </subcellularLocation>
</comment>
<dbReference type="GeneID" id="30178381"/>
<dbReference type="SUPFAM" id="SSF57701">
    <property type="entry name" value="Zn2/Cys6 DNA-binding domain"/>
    <property type="match status" value="1"/>
</dbReference>
<dbReference type="InterPro" id="IPR001138">
    <property type="entry name" value="Zn2Cys6_DnaBD"/>
</dbReference>
<evidence type="ECO:0000313" key="6">
    <source>
        <dbReference type="Proteomes" id="UP000094455"/>
    </source>
</evidence>
<accession>A0A1E3NGI8</accession>
<dbReference type="AlphaFoldDB" id="A0A1E3NGI8"/>
<dbReference type="PANTHER" id="PTHR37534">
    <property type="entry name" value="TRANSCRIPTIONAL ACTIVATOR PROTEIN UGA3"/>
    <property type="match status" value="1"/>
</dbReference>
<dbReference type="Pfam" id="PF11951">
    <property type="entry name" value="Fungal_trans_2"/>
    <property type="match status" value="1"/>
</dbReference>
<dbReference type="CDD" id="cd00067">
    <property type="entry name" value="GAL4"/>
    <property type="match status" value="1"/>
</dbReference>
<evidence type="ECO:0000256" key="3">
    <source>
        <dbReference type="SAM" id="MobiDB-lite"/>
    </source>
</evidence>
<feature type="compositionally biased region" description="Basic and acidic residues" evidence="3">
    <location>
        <begin position="51"/>
        <end position="64"/>
    </location>
</feature>
<gene>
    <name evidence="5" type="ORF">PICMEDRAFT_17684</name>
</gene>
<keyword evidence="2" id="KW-0539">Nucleus</keyword>
<dbReference type="RefSeq" id="XP_019016309.1">
    <property type="nucleotide sequence ID" value="XM_019161694.1"/>
</dbReference>
<feature type="domain" description="Zn(2)-C6 fungal-type" evidence="4">
    <location>
        <begin position="15"/>
        <end position="45"/>
    </location>
</feature>
<dbReference type="PROSITE" id="PS50048">
    <property type="entry name" value="ZN2_CY6_FUNGAL_2"/>
    <property type="match status" value="1"/>
</dbReference>
<dbReference type="SMART" id="SM00066">
    <property type="entry name" value="GAL4"/>
    <property type="match status" value="1"/>
</dbReference>
<dbReference type="GO" id="GO:0005634">
    <property type="term" value="C:nucleus"/>
    <property type="evidence" value="ECO:0007669"/>
    <property type="project" value="UniProtKB-SubCell"/>
</dbReference>